<name>A0A1F7V7C0_9BACT</name>
<evidence type="ECO:0000313" key="2">
    <source>
        <dbReference type="Proteomes" id="UP000178723"/>
    </source>
</evidence>
<proteinExistence type="predicted"/>
<dbReference type="STRING" id="1802407.A3I40_00590"/>
<organism evidence="1 2">
    <name type="scientific">Candidatus Uhrbacteria bacterium RIFCSPLOWO2_02_FULL_48_12</name>
    <dbReference type="NCBI Taxonomy" id="1802407"/>
    <lineage>
        <taxon>Bacteria</taxon>
        <taxon>Candidatus Uhriibacteriota</taxon>
    </lineage>
</organism>
<sequence>MTILERLFGAGEFIRLLRFYLFHPEEDFTVTELRRQLKGRSSKTLKILHELTILGCLTAGVRSDTGETTYRIDPGWLLFAELRALFMKAQLLIEHDLVRRLQKAGRLRLLILAGLFVGERQGATDLLIVGQVNRQQISRLFKRFERDLNEEVKYTVMSSNEYRYRKDVGDRFLYDILECRHLVVIDTMQRQRRAVARPSSVSRRRRRKKR</sequence>
<reference evidence="1 2" key="1">
    <citation type="journal article" date="2016" name="Nat. Commun.">
        <title>Thousands of microbial genomes shed light on interconnected biogeochemical processes in an aquifer system.</title>
        <authorList>
            <person name="Anantharaman K."/>
            <person name="Brown C.T."/>
            <person name="Hug L.A."/>
            <person name="Sharon I."/>
            <person name="Castelle C.J."/>
            <person name="Probst A.J."/>
            <person name="Thomas B.C."/>
            <person name="Singh A."/>
            <person name="Wilkins M.J."/>
            <person name="Karaoz U."/>
            <person name="Brodie E.L."/>
            <person name="Williams K.H."/>
            <person name="Hubbard S.S."/>
            <person name="Banfield J.F."/>
        </authorList>
    </citation>
    <scope>NUCLEOTIDE SEQUENCE [LARGE SCALE GENOMIC DNA]</scope>
</reference>
<dbReference type="AlphaFoldDB" id="A0A1F7V7C0"/>
<gene>
    <name evidence="1" type="ORF">A3I40_00590</name>
</gene>
<accession>A0A1F7V7C0</accession>
<protein>
    <recommendedName>
        <fullName evidence="3">Polymerase beta nucleotidyltransferase domain-containing protein</fullName>
    </recommendedName>
</protein>
<dbReference type="Proteomes" id="UP000178723">
    <property type="component" value="Unassembled WGS sequence"/>
</dbReference>
<dbReference type="EMBL" id="MGEP01000057">
    <property type="protein sequence ID" value="OGL85864.1"/>
    <property type="molecule type" value="Genomic_DNA"/>
</dbReference>
<evidence type="ECO:0008006" key="3">
    <source>
        <dbReference type="Google" id="ProtNLM"/>
    </source>
</evidence>
<evidence type="ECO:0000313" key="1">
    <source>
        <dbReference type="EMBL" id="OGL85864.1"/>
    </source>
</evidence>
<comment type="caution">
    <text evidence="1">The sequence shown here is derived from an EMBL/GenBank/DDBJ whole genome shotgun (WGS) entry which is preliminary data.</text>
</comment>